<organism evidence="1 2">
    <name type="scientific">Aphis craccivora</name>
    <name type="common">Cowpea aphid</name>
    <dbReference type="NCBI Taxonomy" id="307492"/>
    <lineage>
        <taxon>Eukaryota</taxon>
        <taxon>Metazoa</taxon>
        <taxon>Ecdysozoa</taxon>
        <taxon>Arthropoda</taxon>
        <taxon>Hexapoda</taxon>
        <taxon>Insecta</taxon>
        <taxon>Pterygota</taxon>
        <taxon>Neoptera</taxon>
        <taxon>Paraneoptera</taxon>
        <taxon>Hemiptera</taxon>
        <taxon>Sternorrhyncha</taxon>
        <taxon>Aphidomorpha</taxon>
        <taxon>Aphidoidea</taxon>
        <taxon>Aphididae</taxon>
        <taxon>Aphidini</taxon>
        <taxon>Aphis</taxon>
        <taxon>Aphis</taxon>
    </lineage>
</organism>
<keyword evidence="2" id="KW-1185">Reference proteome</keyword>
<dbReference type="AlphaFoldDB" id="A0A6G0YA98"/>
<comment type="caution">
    <text evidence="1">The sequence shown here is derived from an EMBL/GenBank/DDBJ whole genome shotgun (WGS) entry which is preliminary data.</text>
</comment>
<evidence type="ECO:0000313" key="1">
    <source>
        <dbReference type="EMBL" id="KAF0751921.1"/>
    </source>
</evidence>
<reference evidence="1 2" key="1">
    <citation type="submission" date="2019-08" db="EMBL/GenBank/DDBJ databases">
        <title>Whole genome of Aphis craccivora.</title>
        <authorList>
            <person name="Voronova N.V."/>
            <person name="Shulinski R.S."/>
            <person name="Bandarenka Y.V."/>
            <person name="Zhorov D.G."/>
            <person name="Warner D."/>
        </authorList>
    </citation>
    <scope>NUCLEOTIDE SEQUENCE [LARGE SCALE GENOMIC DNA]</scope>
    <source>
        <strain evidence="1">180601</strain>
        <tissue evidence="1">Whole Body</tissue>
    </source>
</reference>
<dbReference type="Proteomes" id="UP000478052">
    <property type="component" value="Unassembled WGS sequence"/>
</dbReference>
<dbReference type="EMBL" id="VUJU01005214">
    <property type="protein sequence ID" value="KAF0751921.1"/>
    <property type="molecule type" value="Genomic_DNA"/>
</dbReference>
<name>A0A6G0YA98_APHCR</name>
<gene>
    <name evidence="1" type="ORF">FWK35_00027966</name>
</gene>
<sequence>MLRLATYLPKYLTNILILTSICGKRYKICIQNSNHYNFHVDLEKSEHIQQHKILSSEYLNNNSEIRKWIKCFKLFIYLPFDEVSDIFYDLMSIAPSPKSSTISIFSDYILEKMCVHELYLY</sequence>
<evidence type="ECO:0000313" key="2">
    <source>
        <dbReference type="Proteomes" id="UP000478052"/>
    </source>
</evidence>
<proteinExistence type="predicted"/>
<protein>
    <submittedName>
        <fullName evidence="1">MULE domain-containing protein</fullName>
    </submittedName>
</protein>
<accession>A0A6G0YA98</accession>